<feature type="compositionally biased region" description="Low complexity" evidence="10">
    <location>
        <begin position="1"/>
        <end position="22"/>
    </location>
</feature>
<evidence type="ECO:0000256" key="8">
    <source>
        <dbReference type="ARBA" id="ARBA00023157"/>
    </source>
</evidence>
<feature type="transmembrane region" description="Helical" evidence="11">
    <location>
        <begin position="181"/>
        <end position="203"/>
    </location>
</feature>
<keyword evidence="4" id="KW-0874">Quinone</keyword>
<dbReference type="InterPro" id="IPR038354">
    <property type="entry name" value="VKOR_sf"/>
</dbReference>
<feature type="domain" description="Vitamin K epoxide reductase" evidence="12">
    <location>
        <begin position="31"/>
        <end position="172"/>
    </location>
</feature>
<dbReference type="RefSeq" id="WP_285342791.1">
    <property type="nucleotide sequence ID" value="NZ_JASITI010000016.1"/>
</dbReference>
<evidence type="ECO:0000256" key="1">
    <source>
        <dbReference type="ARBA" id="ARBA00004141"/>
    </source>
</evidence>
<keyword evidence="14" id="KW-1185">Reference proteome</keyword>
<comment type="subcellular location">
    <subcellularLocation>
        <location evidence="1">Membrane</location>
        <topology evidence="1">Multi-pass membrane protein</topology>
    </subcellularLocation>
</comment>
<evidence type="ECO:0000256" key="4">
    <source>
        <dbReference type="ARBA" id="ARBA00022719"/>
    </source>
</evidence>
<evidence type="ECO:0000313" key="13">
    <source>
        <dbReference type="EMBL" id="MDK9496972.1"/>
    </source>
</evidence>
<evidence type="ECO:0000256" key="10">
    <source>
        <dbReference type="SAM" id="MobiDB-lite"/>
    </source>
</evidence>
<dbReference type="SMART" id="SM00756">
    <property type="entry name" value="VKc"/>
    <property type="match status" value="1"/>
</dbReference>
<keyword evidence="9" id="KW-0676">Redox-active center</keyword>
<evidence type="ECO:0000259" key="12">
    <source>
        <dbReference type="SMART" id="SM00756"/>
    </source>
</evidence>
<protein>
    <submittedName>
        <fullName evidence="13">Vitamin K epoxide reductase family protein</fullName>
    </submittedName>
</protein>
<keyword evidence="6" id="KW-0560">Oxidoreductase</keyword>
<accession>A0ABT7GTR1</accession>
<dbReference type="Gene3D" id="1.20.1440.130">
    <property type="entry name" value="VKOR domain"/>
    <property type="match status" value="1"/>
</dbReference>
<dbReference type="EMBL" id="JASITI010000016">
    <property type="protein sequence ID" value="MDK9496972.1"/>
    <property type="molecule type" value="Genomic_DNA"/>
</dbReference>
<dbReference type="InterPro" id="IPR041714">
    <property type="entry name" value="VKOR_Actinobacteria"/>
</dbReference>
<feature type="transmembrane region" description="Helical" evidence="11">
    <location>
        <begin position="36"/>
        <end position="54"/>
    </location>
</feature>
<keyword evidence="7 11" id="KW-0472">Membrane</keyword>
<evidence type="ECO:0000256" key="11">
    <source>
        <dbReference type="SAM" id="Phobius"/>
    </source>
</evidence>
<evidence type="ECO:0000313" key="14">
    <source>
        <dbReference type="Proteomes" id="UP001223390"/>
    </source>
</evidence>
<feature type="transmembrane region" description="Helical" evidence="11">
    <location>
        <begin position="121"/>
        <end position="140"/>
    </location>
</feature>
<evidence type="ECO:0000256" key="6">
    <source>
        <dbReference type="ARBA" id="ARBA00023002"/>
    </source>
</evidence>
<comment type="similarity">
    <text evidence="2">Belongs to the VKOR family.</text>
</comment>
<dbReference type="CDD" id="cd12922">
    <property type="entry name" value="VKOR_5"/>
    <property type="match status" value="1"/>
</dbReference>
<keyword evidence="8" id="KW-1015">Disulfide bond</keyword>
<dbReference type="Pfam" id="PF07884">
    <property type="entry name" value="VKOR"/>
    <property type="match status" value="1"/>
</dbReference>
<evidence type="ECO:0000256" key="9">
    <source>
        <dbReference type="ARBA" id="ARBA00023284"/>
    </source>
</evidence>
<dbReference type="Proteomes" id="UP001223390">
    <property type="component" value="Unassembled WGS sequence"/>
</dbReference>
<evidence type="ECO:0000256" key="7">
    <source>
        <dbReference type="ARBA" id="ARBA00023136"/>
    </source>
</evidence>
<feature type="transmembrane region" description="Helical" evidence="11">
    <location>
        <begin position="146"/>
        <end position="169"/>
    </location>
</feature>
<dbReference type="InterPro" id="IPR012932">
    <property type="entry name" value="VKOR"/>
</dbReference>
<name>A0ABT7GTR1_9ACTN</name>
<evidence type="ECO:0000256" key="3">
    <source>
        <dbReference type="ARBA" id="ARBA00022692"/>
    </source>
</evidence>
<reference evidence="13 14" key="1">
    <citation type="submission" date="2023-05" db="EMBL/GenBank/DDBJ databases">
        <title>Sequencing and Assembly of Streptomyces sp. NP73.</title>
        <authorList>
            <person name="Konwar A.N."/>
            <person name="Saikia K."/>
            <person name="Thakur D."/>
        </authorList>
    </citation>
    <scope>NUCLEOTIDE SEQUENCE [LARGE SCALE GENOMIC DNA]</scope>
    <source>
        <strain evidence="13 14">NP73</strain>
    </source>
</reference>
<keyword evidence="3 11" id="KW-0812">Transmembrane</keyword>
<organism evidence="13 14">
    <name type="scientific">Streptomyces katrae</name>
    <dbReference type="NCBI Taxonomy" id="68223"/>
    <lineage>
        <taxon>Bacteria</taxon>
        <taxon>Bacillati</taxon>
        <taxon>Actinomycetota</taxon>
        <taxon>Actinomycetes</taxon>
        <taxon>Kitasatosporales</taxon>
        <taxon>Streptomycetaceae</taxon>
        <taxon>Streptomyces</taxon>
    </lineage>
</organism>
<comment type="caution">
    <text evidence="13">The sequence shown here is derived from an EMBL/GenBank/DDBJ whole genome shotgun (WGS) entry which is preliminary data.</text>
</comment>
<sequence length="208" mass="21799">MTTAAHRNTRAARAAGPPGATALTPDRSAETRRTGLLLLAGGLIGALASGALAYDRIRTLEDPLFTPGCDINAVLSCGDVMTSWQSHLLGPPNALLGLAAFAALAGLGLAVAAGARLPRRLWQGLWAALAAGFALTLWLIGQCLYVIGALCPWCTAVWAVMIPLFWYVTRHLARPGSPLRALPHWLVPAALYLAMAALVVTRFGTGLL</sequence>
<proteinExistence type="inferred from homology"/>
<evidence type="ECO:0000256" key="2">
    <source>
        <dbReference type="ARBA" id="ARBA00006214"/>
    </source>
</evidence>
<evidence type="ECO:0000256" key="5">
    <source>
        <dbReference type="ARBA" id="ARBA00022989"/>
    </source>
</evidence>
<gene>
    <name evidence="13" type="ORF">QEZ40_001615</name>
</gene>
<feature type="transmembrane region" description="Helical" evidence="11">
    <location>
        <begin position="94"/>
        <end position="114"/>
    </location>
</feature>
<feature type="region of interest" description="Disordered" evidence="10">
    <location>
        <begin position="1"/>
        <end position="28"/>
    </location>
</feature>
<keyword evidence="5 11" id="KW-1133">Transmembrane helix</keyword>